<organism evidence="7 8">
    <name type="scientific">Caenorhabditis auriculariae</name>
    <dbReference type="NCBI Taxonomy" id="2777116"/>
    <lineage>
        <taxon>Eukaryota</taxon>
        <taxon>Metazoa</taxon>
        <taxon>Ecdysozoa</taxon>
        <taxon>Nematoda</taxon>
        <taxon>Chromadorea</taxon>
        <taxon>Rhabditida</taxon>
        <taxon>Rhabditina</taxon>
        <taxon>Rhabditomorpha</taxon>
        <taxon>Rhabditoidea</taxon>
        <taxon>Rhabditidae</taxon>
        <taxon>Peloderinae</taxon>
        <taxon>Caenorhabditis</taxon>
    </lineage>
</organism>
<evidence type="ECO:0000256" key="3">
    <source>
        <dbReference type="ARBA" id="ARBA00022989"/>
    </source>
</evidence>
<keyword evidence="8" id="KW-1185">Reference proteome</keyword>
<dbReference type="GO" id="GO:0016020">
    <property type="term" value="C:membrane"/>
    <property type="evidence" value="ECO:0007669"/>
    <property type="project" value="UniProtKB-SubCell"/>
</dbReference>
<accession>A0A8S1HID5</accession>
<dbReference type="Gene3D" id="1.20.1070.10">
    <property type="entry name" value="Rhodopsin 7-helix transmembrane proteins"/>
    <property type="match status" value="1"/>
</dbReference>
<evidence type="ECO:0000259" key="6">
    <source>
        <dbReference type="PROSITE" id="PS50262"/>
    </source>
</evidence>
<dbReference type="EMBL" id="CAJGYM010000050">
    <property type="protein sequence ID" value="CAD6195015.1"/>
    <property type="molecule type" value="Genomic_DNA"/>
</dbReference>
<reference evidence="7" key="1">
    <citation type="submission" date="2020-10" db="EMBL/GenBank/DDBJ databases">
        <authorList>
            <person name="Kikuchi T."/>
        </authorList>
    </citation>
    <scope>NUCLEOTIDE SEQUENCE</scope>
    <source>
        <strain evidence="7">NKZ352</strain>
    </source>
</reference>
<feature type="domain" description="G-protein coupled receptors family 1 profile" evidence="6">
    <location>
        <begin position="25"/>
        <end position="187"/>
    </location>
</feature>
<dbReference type="AlphaFoldDB" id="A0A8S1HID5"/>
<dbReference type="PROSITE" id="PS50262">
    <property type="entry name" value="G_PROTEIN_RECEP_F1_2"/>
    <property type="match status" value="1"/>
</dbReference>
<dbReference type="SMART" id="SM01381">
    <property type="entry name" value="7TM_GPCR_Srsx"/>
    <property type="match status" value="1"/>
</dbReference>
<evidence type="ECO:0000256" key="1">
    <source>
        <dbReference type="ARBA" id="ARBA00004370"/>
    </source>
</evidence>
<proteinExistence type="predicted"/>
<evidence type="ECO:0000313" key="7">
    <source>
        <dbReference type="EMBL" id="CAD6195015.1"/>
    </source>
</evidence>
<evidence type="ECO:0000256" key="2">
    <source>
        <dbReference type="ARBA" id="ARBA00022692"/>
    </source>
</evidence>
<sequence length="187" mass="21296">MVDYKAHQYFLYSVVILMIFIGLFGNLNLIWLHFRRPVLRTKYGCLLTLLTTFQTFCLVSESVNVAFGIATITTNYQIKRDFCYNFIFLDIFCNCVQTILIAAISVDFLIAILFPIEHRNLSTTPYLCFIVALGFIYGSSIVILGFADANQDVVKLCNPPTALHPKVATLWYRVAFLAALEVANDRR</sequence>
<evidence type="ECO:0000313" key="8">
    <source>
        <dbReference type="Proteomes" id="UP000835052"/>
    </source>
</evidence>
<keyword evidence="4 5" id="KW-0472">Membrane</keyword>
<keyword evidence="3 5" id="KW-1133">Transmembrane helix</keyword>
<dbReference type="InterPro" id="IPR000276">
    <property type="entry name" value="GPCR_Rhodpsn"/>
</dbReference>
<dbReference type="Pfam" id="PF10320">
    <property type="entry name" value="7TM_GPCR_Srsx"/>
    <property type="match status" value="1"/>
</dbReference>
<feature type="transmembrane region" description="Helical" evidence="5">
    <location>
        <begin position="12"/>
        <end position="34"/>
    </location>
</feature>
<dbReference type="SUPFAM" id="SSF81321">
    <property type="entry name" value="Family A G protein-coupled receptor-like"/>
    <property type="match status" value="1"/>
</dbReference>
<gene>
    <name evidence="7" type="ORF">CAUJ_LOCUS10934</name>
</gene>
<comment type="caution">
    <text evidence="7">The sequence shown here is derived from an EMBL/GenBank/DDBJ whole genome shotgun (WGS) entry which is preliminary data.</text>
</comment>
<dbReference type="PANTHER" id="PTHR23360">
    <property type="entry name" value="G-PROTEIN COUPLED RECEPTORS FAMILY 1 PROFILE DOMAIN-CONTAINING PROTEIN-RELATED"/>
    <property type="match status" value="1"/>
</dbReference>
<keyword evidence="2 5" id="KW-0812">Transmembrane</keyword>
<evidence type="ECO:0000256" key="4">
    <source>
        <dbReference type="ARBA" id="ARBA00023136"/>
    </source>
</evidence>
<comment type="subcellular location">
    <subcellularLocation>
        <location evidence="1">Membrane</location>
    </subcellularLocation>
</comment>
<evidence type="ECO:0000256" key="5">
    <source>
        <dbReference type="SAM" id="Phobius"/>
    </source>
</evidence>
<dbReference type="PANTHER" id="PTHR23360:SF37">
    <property type="entry name" value="G-PROTEIN COUPLED RECEPTORS FAMILY 1 PROFILE DOMAIN-CONTAINING PROTEIN"/>
    <property type="match status" value="1"/>
</dbReference>
<dbReference type="InterPro" id="IPR019424">
    <property type="entry name" value="7TM_GPCR_Srsx"/>
</dbReference>
<dbReference type="InterPro" id="IPR017452">
    <property type="entry name" value="GPCR_Rhodpsn_7TM"/>
</dbReference>
<feature type="transmembrane region" description="Helical" evidence="5">
    <location>
        <begin position="126"/>
        <end position="147"/>
    </location>
</feature>
<feature type="transmembrane region" description="Helical" evidence="5">
    <location>
        <begin position="87"/>
        <end position="114"/>
    </location>
</feature>
<name>A0A8S1HID5_9PELO</name>
<dbReference type="Proteomes" id="UP000835052">
    <property type="component" value="Unassembled WGS sequence"/>
</dbReference>
<dbReference type="GO" id="GO:0004930">
    <property type="term" value="F:G protein-coupled receptor activity"/>
    <property type="evidence" value="ECO:0007669"/>
    <property type="project" value="InterPro"/>
</dbReference>
<dbReference type="InterPro" id="IPR047130">
    <property type="entry name" value="7TM_GPCR_Srsx_nematod"/>
</dbReference>
<protein>
    <recommendedName>
        <fullName evidence="6">G-protein coupled receptors family 1 profile domain-containing protein</fullName>
    </recommendedName>
</protein>